<dbReference type="GeneID" id="20091299"/>
<proteinExistence type="predicted"/>
<evidence type="ECO:0000256" key="2">
    <source>
        <dbReference type="SAM" id="Phobius"/>
    </source>
</evidence>
<feature type="compositionally biased region" description="Basic and acidic residues" evidence="1">
    <location>
        <begin position="381"/>
        <end position="392"/>
    </location>
</feature>
<dbReference type="eggNOG" id="ENOG502QUWK">
    <property type="taxonomic scope" value="Eukaryota"/>
</dbReference>
<dbReference type="RefSeq" id="XP_008880286.1">
    <property type="nucleotide sequence ID" value="XM_008882064.1"/>
</dbReference>
<dbReference type="InterPro" id="IPR021067">
    <property type="entry name" value="Glycosyltransferase"/>
</dbReference>
<sequence>MAAGGLPGARMSARRPVDQWPRHDRAVIRDWTVVRCTCESTKYFNADPSQAFEQPTMRASSAALVWLAAAAEPFNAPNIHYNTDHGIVRHVLDPASQNTPLHFNQRHLRPPPPRIPPEFDIFIGISAYRDGIRCGFTLFTAFSRATHPDRVHVGVVDQVLPTDPTCMDEYCKLATVQWGECKHKDQITIDARDAGQSQGPTIARHAQQHLIRDEEFCLQLDAHSQVLPDWDTKLVAEWGRTANEMAVLTTYPPGYHMIGPNLTYPHLSASHLCDHTARSGPDIVPFATGIVYVEYSERPQLSAFFGAGLSFSKCHAERRVPVDNQTPWLFFGEESLRSYALWSNGYDFYSPSRHGSVVFHNWTSDPKKARFADTAQDDEVADRRRRQEEEKSRNRVRAVLKLPFHGDVDTTNFHVFYRGTVRSVDAFLDFHGVSNANVSLDQERCHQLHWVPYAQPDDVEKLLPGWYMHQLMDNTSAASNEVDDTSHAIDVLKDQVKQSLTDAFKGQLDAIARSGHNITSRIEMLALEDADQKHVWLDQLQEKLRIVQSLEIQLEKFNDRTTLESFSEIMPALVVLVALALVALANRWRRALHSCRGPTKDNTNGM</sequence>
<protein>
    <submittedName>
        <fullName evidence="3">Uncharacterized protein</fullName>
    </submittedName>
</protein>
<accession>A0A024TAA9</accession>
<dbReference type="OrthoDB" id="77987at2759"/>
<organism evidence="3">
    <name type="scientific">Aphanomyces invadans</name>
    <dbReference type="NCBI Taxonomy" id="157072"/>
    <lineage>
        <taxon>Eukaryota</taxon>
        <taxon>Sar</taxon>
        <taxon>Stramenopiles</taxon>
        <taxon>Oomycota</taxon>
        <taxon>Saprolegniomycetes</taxon>
        <taxon>Saprolegniales</taxon>
        <taxon>Verrucalvaceae</taxon>
        <taxon>Aphanomyces</taxon>
    </lineage>
</organism>
<gene>
    <name evidence="3" type="ORF">H310_14249</name>
</gene>
<dbReference type="Pfam" id="PF11397">
    <property type="entry name" value="GlcNAc"/>
    <property type="match status" value="2"/>
</dbReference>
<dbReference type="STRING" id="157072.A0A024TAA9"/>
<evidence type="ECO:0000256" key="1">
    <source>
        <dbReference type="SAM" id="MobiDB-lite"/>
    </source>
</evidence>
<dbReference type="EMBL" id="KI914015">
    <property type="protein sequence ID" value="ETV91090.1"/>
    <property type="molecule type" value="Genomic_DNA"/>
</dbReference>
<feature type="region of interest" description="Disordered" evidence="1">
    <location>
        <begin position="373"/>
        <end position="392"/>
    </location>
</feature>
<keyword evidence="2" id="KW-0812">Transmembrane</keyword>
<dbReference type="PANTHER" id="PTHR34496">
    <property type="entry name" value="GLCNAC TRANSFERASE-RELATED"/>
    <property type="match status" value="1"/>
</dbReference>
<dbReference type="AlphaFoldDB" id="A0A024TAA9"/>
<reference evidence="3" key="1">
    <citation type="submission" date="2013-12" db="EMBL/GenBank/DDBJ databases">
        <title>The Genome Sequence of Aphanomyces invadans NJM9701.</title>
        <authorList>
            <consortium name="The Broad Institute Genomics Platform"/>
            <person name="Russ C."/>
            <person name="Tyler B."/>
            <person name="van West P."/>
            <person name="Dieguez-Uribeondo J."/>
            <person name="Young S.K."/>
            <person name="Zeng Q."/>
            <person name="Gargeya S."/>
            <person name="Fitzgerald M."/>
            <person name="Abouelleil A."/>
            <person name="Alvarado L."/>
            <person name="Chapman S.B."/>
            <person name="Gainer-Dewar J."/>
            <person name="Goldberg J."/>
            <person name="Griggs A."/>
            <person name="Gujja S."/>
            <person name="Hansen M."/>
            <person name="Howarth C."/>
            <person name="Imamovic A."/>
            <person name="Ireland A."/>
            <person name="Larimer J."/>
            <person name="McCowan C."/>
            <person name="Murphy C."/>
            <person name="Pearson M."/>
            <person name="Poon T.W."/>
            <person name="Priest M."/>
            <person name="Roberts A."/>
            <person name="Saif S."/>
            <person name="Shea T."/>
            <person name="Sykes S."/>
            <person name="Wortman J."/>
            <person name="Nusbaum C."/>
            <person name="Birren B."/>
        </authorList>
    </citation>
    <scope>NUCLEOTIDE SEQUENCE [LARGE SCALE GENOMIC DNA]</scope>
    <source>
        <strain evidence="3">NJM9701</strain>
    </source>
</reference>
<dbReference type="PANTHER" id="PTHR34496:SF6">
    <property type="entry name" value="GLYCOSYLTRANSFERASE 2-LIKE DOMAIN-CONTAINING PROTEIN"/>
    <property type="match status" value="1"/>
</dbReference>
<name>A0A024TAA9_9STRA</name>
<keyword evidence="2" id="KW-0472">Membrane</keyword>
<keyword evidence="2" id="KW-1133">Transmembrane helix</keyword>
<evidence type="ECO:0000313" key="3">
    <source>
        <dbReference type="EMBL" id="ETV91090.1"/>
    </source>
</evidence>
<dbReference type="VEuPathDB" id="FungiDB:H310_14249"/>
<feature type="transmembrane region" description="Helical" evidence="2">
    <location>
        <begin position="569"/>
        <end position="586"/>
    </location>
</feature>